<dbReference type="PANTHER" id="PTHR35391">
    <property type="entry name" value="C2H2-TYPE DOMAIN-CONTAINING PROTEIN-RELATED"/>
    <property type="match status" value="1"/>
</dbReference>
<dbReference type="AlphaFoldDB" id="W9WUN7"/>
<evidence type="ECO:0000313" key="1">
    <source>
        <dbReference type="EMBL" id="EXJ71688.1"/>
    </source>
</evidence>
<dbReference type="eggNOG" id="ENOG502SJT8">
    <property type="taxonomic scope" value="Eukaryota"/>
</dbReference>
<organism evidence="1 2">
    <name type="scientific">Cladophialophora psammophila CBS 110553</name>
    <dbReference type="NCBI Taxonomy" id="1182543"/>
    <lineage>
        <taxon>Eukaryota</taxon>
        <taxon>Fungi</taxon>
        <taxon>Dikarya</taxon>
        <taxon>Ascomycota</taxon>
        <taxon>Pezizomycotina</taxon>
        <taxon>Eurotiomycetes</taxon>
        <taxon>Chaetothyriomycetidae</taxon>
        <taxon>Chaetothyriales</taxon>
        <taxon>Herpotrichiellaceae</taxon>
        <taxon>Cladophialophora</taxon>
    </lineage>
</organism>
<name>W9WUN7_9EURO</name>
<reference evidence="1 2" key="1">
    <citation type="submission" date="2013-03" db="EMBL/GenBank/DDBJ databases">
        <title>The Genome Sequence of Cladophialophora psammophila CBS 110553.</title>
        <authorList>
            <consortium name="The Broad Institute Genomics Platform"/>
            <person name="Cuomo C."/>
            <person name="de Hoog S."/>
            <person name="Gorbushina A."/>
            <person name="Walker B."/>
            <person name="Young S.K."/>
            <person name="Zeng Q."/>
            <person name="Gargeya S."/>
            <person name="Fitzgerald M."/>
            <person name="Haas B."/>
            <person name="Abouelleil A."/>
            <person name="Allen A.W."/>
            <person name="Alvarado L."/>
            <person name="Arachchi H.M."/>
            <person name="Berlin A.M."/>
            <person name="Chapman S.B."/>
            <person name="Gainer-Dewar J."/>
            <person name="Goldberg J."/>
            <person name="Griggs A."/>
            <person name="Gujja S."/>
            <person name="Hansen M."/>
            <person name="Howarth C."/>
            <person name="Imamovic A."/>
            <person name="Ireland A."/>
            <person name="Larimer J."/>
            <person name="McCowan C."/>
            <person name="Murphy C."/>
            <person name="Pearson M."/>
            <person name="Poon T.W."/>
            <person name="Priest M."/>
            <person name="Roberts A."/>
            <person name="Saif S."/>
            <person name="Shea T."/>
            <person name="Sisk P."/>
            <person name="Sykes S."/>
            <person name="Wortman J."/>
            <person name="Nusbaum C."/>
            <person name="Birren B."/>
        </authorList>
    </citation>
    <scope>NUCLEOTIDE SEQUENCE [LARGE SCALE GENOMIC DNA]</scope>
    <source>
        <strain evidence="1 2">CBS 110553</strain>
    </source>
</reference>
<evidence type="ECO:0000313" key="2">
    <source>
        <dbReference type="Proteomes" id="UP000019471"/>
    </source>
</evidence>
<comment type="caution">
    <text evidence="1">The sequence shown here is derived from an EMBL/GenBank/DDBJ whole genome shotgun (WGS) entry which is preliminary data.</text>
</comment>
<dbReference type="EMBL" id="AMGX01000007">
    <property type="protein sequence ID" value="EXJ71688.1"/>
    <property type="molecule type" value="Genomic_DNA"/>
</dbReference>
<dbReference type="PANTHER" id="PTHR35391:SF7">
    <property type="entry name" value="C2H2-TYPE DOMAIN-CONTAINING PROTEIN"/>
    <property type="match status" value="1"/>
</dbReference>
<proteinExistence type="predicted"/>
<dbReference type="HOGENOM" id="CLU_092117_0_0_1"/>
<keyword evidence="2" id="KW-1185">Reference proteome</keyword>
<dbReference type="GeneID" id="19190214"/>
<dbReference type="OrthoDB" id="6133115at2759"/>
<dbReference type="STRING" id="1182543.W9WUN7"/>
<sequence length="184" mass="20713">MTSSISAAVVDCLKSFDRLTIRAELAAHANEVHTDSWADELGRLRIWAANIGAGQTGHASLDYQLRDASHVRAQAIKLLERLRRTLEDADDFLTEGEEVYENILADDEEETEIQQIYRGLVNTIDYLFQSSMIIRRPAAHDRLLGTKRLDAVVFESFDRDHVANKYPNANKPVIDRLGTIGCLC</sequence>
<evidence type="ECO:0008006" key="3">
    <source>
        <dbReference type="Google" id="ProtNLM"/>
    </source>
</evidence>
<accession>W9WUN7</accession>
<protein>
    <recommendedName>
        <fullName evidence="3">Prion-inhibition and propagation HeLo domain-containing protein</fullName>
    </recommendedName>
</protein>
<dbReference type="RefSeq" id="XP_007744287.1">
    <property type="nucleotide sequence ID" value="XM_007746097.1"/>
</dbReference>
<gene>
    <name evidence="1" type="ORF">A1O5_05496</name>
</gene>
<dbReference type="Proteomes" id="UP000019471">
    <property type="component" value="Unassembled WGS sequence"/>
</dbReference>